<keyword evidence="2" id="KW-1185">Reference proteome</keyword>
<reference evidence="2" key="1">
    <citation type="journal article" date="2022" name="Nat. Commun.">
        <title>Chromosome evolution and the genetic basis of agronomically important traits in greater yam.</title>
        <authorList>
            <person name="Bredeson J.V."/>
            <person name="Lyons J.B."/>
            <person name="Oniyinde I.O."/>
            <person name="Okereke N.R."/>
            <person name="Kolade O."/>
            <person name="Nnabue I."/>
            <person name="Nwadili C.O."/>
            <person name="Hribova E."/>
            <person name="Parker M."/>
            <person name="Nwogha J."/>
            <person name="Shu S."/>
            <person name="Carlson J."/>
            <person name="Kariba R."/>
            <person name="Muthemba S."/>
            <person name="Knop K."/>
            <person name="Barton G.J."/>
            <person name="Sherwood A.V."/>
            <person name="Lopez-Montes A."/>
            <person name="Asiedu R."/>
            <person name="Jamnadass R."/>
            <person name="Muchugi A."/>
            <person name="Goodstein D."/>
            <person name="Egesi C.N."/>
            <person name="Featherston J."/>
            <person name="Asfaw A."/>
            <person name="Simpson G.G."/>
            <person name="Dolezel J."/>
            <person name="Hendre P.S."/>
            <person name="Van Deynze A."/>
            <person name="Kumar P.L."/>
            <person name="Obidiegwu J.E."/>
            <person name="Bhattacharjee R."/>
            <person name="Rokhsar D.S."/>
        </authorList>
    </citation>
    <scope>NUCLEOTIDE SEQUENCE [LARGE SCALE GENOMIC DNA]</scope>
    <source>
        <strain evidence="2">cv. TDa95/00328</strain>
    </source>
</reference>
<dbReference type="EMBL" id="CM037030">
    <property type="protein sequence ID" value="KAH7651184.1"/>
    <property type="molecule type" value="Genomic_DNA"/>
</dbReference>
<proteinExistence type="predicted"/>
<evidence type="ECO:0000313" key="2">
    <source>
        <dbReference type="Proteomes" id="UP000827976"/>
    </source>
</evidence>
<dbReference type="Proteomes" id="UP000827976">
    <property type="component" value="Chromosome 20"/>
</dbReference>
<comment type="caution">
    <text evidence="1">The sequence shown here is derived from an EMBL/GenBank/DDBJ whole genome shotgun (WGS) entry which is preliminary data.</text>
</comment>
<gene>
    <name evidence="1" type="ORF">IHE45_20G040400</name>
</gene>
<evidence type="ECO:0000313" key="1">
    <source>
        <dbReference type="EMBL" id="KAH7651184.1"/>
    </source>
</evidence>
<organism evidence="1 2">
    <name type="scientific">Dioscorea alata</name>
    <name type="common">Purple yam</name>
    <dbReference type="NCBI Taxonomy" id="55571"/>
    <lineage>
        <taxon>Eukaryota</taxon>
        <taxon>Viridiplantae</taxon>
        <taxon>Streptophyta</taxon>
        <taxon>Embryophyta</taxon>
        <taxon>Tracheophyta</taxon>
        <taxon>Spermatophyta</taxon>
        <taxon>Magnoliopsida</taxon>
        <taxon>Liliopsida</taxon>
        <taxon>Dioscoreales</taxon>
        <taxon>Dioscoreaceae</taxon>
        <taxon>Dioscorea</taxon>
    </lineage>
</organism>
<name>A0ACB7TR27_DIOAL</name>
<accession>A0ACB7TR27</accession>
<protein>
    <submittedName>
        <fullName evidence="1">Uncharacterized protein</fullName>
    </submittedName>
</protein>
<sequence length="88" mass="10152">MAENLRQRGDQSLHLPSSDDDPESGDSDHGAGPCPWPIVFRFEDIIFFLVFLKIFLPFLYHMRKSEALYIGITLAESHFCYHLMEGMC</sequence>